<dbReference type="PROSITE" id="PS50112">
    <property type="entry name" value="PAS"/>
    <property type="match status" value="1"/>
</dbReference>
<dbReference type="EMBL" id="JACQXR010000039">
    <property type="protein sequence ID" value="MBI4726259.1"/>
    <property type="molecule type" value="Genomic_DNA"/>
</dbReference>
<evidence type="ECO:0000259" key="2">
    <source>
        <dbReference type="PROSITE" id="PS50112"/>
    </source>
</evidence>
<gene>
    <name evidence="3" type="ORF">HY768_03370</name>
</gene>
<protein>
    <submittedName>
        <fullName evidence="3">PAS domain S-box protein</fullName>
    </submittedName>
</protein>
<sequence length="112" mass="12705">MEDREKSKEQMISELHALRIRLAEGEVMELELKRTYEKLAALEQMVDSLPMGVTISDLEGKILYSNPAEAQMHGYAVEELLGQEVKMFPPRDVGARLIPSRPRRSGGWPARP</sequence>
<dbReference type="SUPFAM" id="SSF55785">
    <property type="entry name" value="PYP-like sensor domain (PAS domain)"/>
    <property type="match status" value="1"/>
</dbReference>
<accession>A0A933MJ33</accession>
<comment type="caution">
    <text evidence="3">The sequence shown here is derived from an EMBL/GenBank/DDBJ whole genome shotgun (WGS) entry which is preliminary data.</text>
</comment>
<name>A0A933MJ33_UNCT6</name>
<evidence type="ECO:0000313" key="3">
    <source>
        <dbReference type="EMBL" id="MBI4726259.1"/>
    </source>
</evidence>
<dbReference type="NCBIfam" id="TIGR00229">
    <property type="entry name" value="sensory_box"/>
    <property type="match status" value="1"/>
</dbReference>
<dbReference type="Pfam" id="PF00989">
    <property type="entry name" value="PAS"/>
    <property type="match status" value="1"/>
</dbReference>
<dbReference type="Proteomes" id="UP000736328">
    <property type="component" value="Unassembled WGS sequence"/>
</dbReference>
<dbReference type="InterPro" id="IPR000014">
    <property type="entry name" value="PAS"/>
</dbReference>
<proteinExistence type="predicted"/>
<evidence type="ECO:0000256" key="1">
    <source>
        <dbReference type="SAM" id="MobiDB-lite"/>
    </source>
</evidence>
<dbReference type="AlphaFoldDB" id="A0A933MJ33"/>
<dbReference type="SMART" id="SM00091">
    <property type="entry name" value="PAS"/>
    <property type="match status" value="1"/>
</dbReference>
<organism evidence="3 4">
    <name type="scientific">candidate division TA06 bacterium</name>
    <dbReference type="NCBI Taxonomy" id="2250710"/>
    <lineage>
        <taxon>Bacteria</taxon>
        <taxon>Bacteria division TA06</taxon>
    </lineage>
</organism>
<dbReference type="InterPro" id="IPR035965">
    <property type="entry name" value="PAS-like_dom_sf"/>
</dbReference>
<feature type="region of interest" description="Disordered" evidence="1">
    <location>
        <begin position="93"/>
        <end position="112"/>
    </location>
</feature>
<reference evidence="3" key="1">
    <citation type="submission" date="2020-07" db="EMBL/GenBank/DDBJ databases">
        <title>Huge and variable diversity of episymbiotic CPR bacteria and DPANN archaea in groundwater ecosystems.</title>
        <authorList>
            <person name="He C.Y."/>
            <person name="Keren R."/>
            <person name="Whittaker M."/>
            <person name="Farag I.F."/>
            <person name="Doudna J."/>
            <person name="Cate J.H.D."/>
            <person name="Banfield J.F."/>
        </authorList>
    </citation>
    <scope>NUCLEOTIDE SEQUENCE</scope>
    <source>
        <strain evidence="3">NC_groundwater_1520_Pr4_B-0.1um_53_5</strain>
    </source>
</reference>
<dbReference type="InterPro" id="IPR013767">
    <property type="entry name" value="PAS_fold"/>
</dbReference>
<feature type="domain" description="PAS" evidence="2">
    <location>
        <begin position="38"/>
        <end position="92"/>
    </location>
</feature>
<evidence type="ECO:0000313" key="4">
    <source>
        <dbReference type="Proteomes" id="UP000736328"/>
    </source>
</evidence>
<dbReference type="Gene3D" id="3.30.450.20">
    <property type="entry name" value="PAS domain"/>
    <property type="match status" value="1"/>
</dbReference>
<dbReference type="GO" id="GO:0006355">
    <property type="term" value="P:regulation of DNA-templated transcription"/>
    <property type="evidence" value="ECO:0007669"/>
    <property type="project" value="InterPro"/>
</dbReference>
<dbReference type="CDD" id="cd00130">
    <property type="entry name" value="PAS"/>
    <property type="match status" value="1"/>
</dbReference>